<dbReference type="InterPro" id="IPR049163">
    <property type="entry name" value="Pif1-like_2B_dom"/>
</dbReference>
<dbReference type="InterPro" id="IPR027417">
    <property type="entry name" value="P-loop_NTPase"/>
</dbReference>
<dbReference type="Pfam" id="PF21530">
    <property type="entry name" value="Pif1_2B_dom"/>
    <property type="match status" value="1"/>
</dbReference>
<feature type="domain" description="DNA helicase Pif1-like 2B" evidence="1">
    <location>
        <begin position="32"/>
        <end position="77"/>
    </location>
</feature>
<dbReference type="PANTHER" id="PTHR10492">
    <property type="match status" value="1"/>
</dbReference>
<dbReference type="OrthoDB" id="1934841at2759"/>
<dbReference type="AlphaFoldDB" id="A0A7J7M6L7"/>
<name>A0A7J7M6L7_9MAGN</name>
<dbReference type="PANTHER" id="PTHR10492:SF90">
    <property type="entry name" value="ATP-DEPENDENT DNA HELICASE"/>
    <property type="match status" value="1"/>
</dbReference>
<evidence type="ECO:0000313" key="2">
    <source>
        <dbReference type="EMBL" id="KAF6150408.1"/>
    </source>
</evidence>
<dbReference type="SUPFAM" id="SSF52540">
    <property type="entry name" value="P-loop containing nucleoside triphosphate hydrolases"/>
    <property type="match status" value="1"/>
</dbReference>
<gene>
    <name evidence="2" type="ORF">GIB67_034107</name>
</gene>
<organism evidence="2 3">
    <name type="scientific">Kingdonia uniflora</name>
    <dbReference type="NCBI Taxonomy" id="39325"/>
    <lineage>
        <taxon>Eukaryota</taxon>
        <taxon>Viridiplantae</taxon>
        <taxon>Streptophyta</taxon>
        <taxon>Embryophyta</taxon>
        <taxon>Tracheophyta</taxon>
        <taxon>Spermatophyta</taxon>
        <taxon>Magnoliopsida</taxon>
        <taxon>Ranunculales</taxon>
        <taxon>Circaeasteraceae</taxon>
        <taxon>Kingdonia</taxon>
    </lineage>
</organism>
<dbReference type="Proteomes" id="UP000541444">
    <property type="component" value="Unassembled WGS sequence"/>
</dbReference>
<keyword evidence="3" id="KW-1185">Reference proteome</keyword>
<sequence length="114" mass="13085">MMPGKEIIHLAADILSKEDYDDRTITNRYPTEYINSLDPPGLPPFKLMLKVGCAIMLLRNIPPKDGLCNRTRLMVVRCATRLIGAMILTGEKTGTWYLFQGYLYLQHRVSYHLL</sequence>
<comment type="caution">
    <text evidence="2">The sequence shown here is derived from an EMBL/GenBank/DDBJ whole genome shotgun (WGS) entry which is preliminary data.</text>
</comment>
<evidence type="ECO:0000259" key="1">
    <source>
        <dbReference type="Pfam" id="PF21530"/>
    </source>
</evidence>
<protein>
    <recommendedName>
        <fullName evidence="1">DNA helicase Pif1-like 2B domain-containing protein</fullName>
    </recommendedName>
</protein>
<reference evidence="2 3" key="1">
    <citation type="journal article" date="2020" name="IScience">
        <title>Genome Sequencing of the Endangered Kingdonia uniflora (Circaeasteraceae, Ranunculales) Reveals Potential Mechanisms of Evolutionary Specialization.</title>
        <authorList>
            <person name="Sun Y."/>
            <person name="Deng T."/>
            <person name="Zhang A."/>
            <person name="Moore M.J."/>
            <person name="Landis J.B."/>
            <person name="Lin N."/>
            <person name="Zhang H."/>
            <person name="Zhang X."/>
            <person name="Huang J."/>
            <person name="Zhang X."/>
            <person name="Sun H."/>
            <person name="Wang H."/>
        </authorList>
    </citation>
    <scope>NUCLEOTIDE SEQUENCE [LARGE SCALE GENOMIC DNA]</scope>
    <source>
        <strain evidence="2">TB1705</strain>
        <tissue evidence="2">Leaf</tissue>
    </source>
</reference>
<proteinExistence type="predicted"/>
<evidence type="ECO:0000313" key="3">
    <source>
        <dbReference type="Proteomes" id="UP000541444"/>
    </source>
</evidence>
<dbReference type="EMBL" id="JACGCM010001747">
    <property type="protein sequence ID" value="KAF6150408.1"/>
    <property type="molecule type" value="Genomic_DNA"/>
</dbReference>
<accession>A0A7J7M6L7</accession>